<dbReference type="PANTHER" id="PTHR37984:SF5">
    <property type="entry name" value="PROTEIN NYNRIN-LIKE"/>
    <property type="match status" value="1"/>
</dbReference>
<organism evidence="5 6">
    <name type="scientific">Leptotrombidium deliense</name>
    <dbReference type="NCBI Taxonomy" id="299467"/>
    <lineage>
        <taxon>Eukaryota</taxon>
        <taxon>Metazoa</taxon>
        <taxon>Ecdysozoa</taxon>
        <taxon>Arthropoda</taxon>
        <taxon>Chelicerata</taxon>
        <taxon>Arachnida</taxon>
        <taxon>Acari</taxon>
        <taxon>Acariformes</taxon>
        <taxon>Trombidiformes</taxon>
        <taxon>Prostigmata</taxon>
        <taxon>Anystina</taxon>
        <taxon>Parasitengona</taxon>
        <taxon>Trombiculoidea</taxon>
        <taxon>Trombiculidae</taxon>
        <taxon>Leptotrombidium</taxon>
    </lineage>
</organism>
<dbReference type="PANTHER" id="PTHR37984">
    <property type="entry name" value="PROTEIN CBG26694"/>
    <property type="match status" value="1"/>
</dbReference>
<dbReference type="Gene3D" id="2.40.70.10">
    <property type="entry name" value="Acid Proteases"/>
    <property type="match status" value="1"/>
</dbReference>
<dbReference type="OrthoDB" id="425619at2759"/>
<dbReference type="EMBL" id="NCKV01032329">
    <property type="protein sequence ID" value="RWS18930.1"/>
    <property type="molecule type" value="Genomic_DNA"/>
</dbReference>
<dbReference type="AlphaFoldDB" id="A0A443RUL3"/>
<dbReference type="Proteomes" id="UP000288716">
    <property type="component" value="Unassembled WGS sequence"/>
</dbReference>
<dbReference type="InterPro" id="IPR043502">
    <property type="entry name" value="DNA/RNA_pol_sf"/>
</dbReference>
<dbReference type="SUPFAM" id="SSF56672">
    <property type="entry name" value="DNA/RNA polymerases"/>
    <property type="match status" value="1"/>
</dbReference>
<accession>A0A443RUL3</accession>
<evidence type="ECO:0000256" key="4">
    <source>
        <dbReference type="ARBA" id="ARBA00022759"/>
    </source>
</evidence>
<keyword evidence="1" id="KW-0808">Transferase</keyword>
<dbReference type="GO" id="GO:0004519">
    <property type="term" value="F:endonuclease activity"/>
    <property type="evidence" value="ECO:0007669"/>
    <property type="project" value="UniProtKB-KW"/>
</dbReference>
<proteinExistence type="predicted"/>
<feature type="non-terminal residue" evidence="5">
    <location>
        <position position="1"/>
    </location>
</feature>
<dbReference type="InterPro" id="IPR050951">
    <property type="entry name" value="Retrovirus_Pol_polyprotein"/>
</dbReference>
<dbReference type="GO" id="GO:0071897">
    <property type="term" value="P:DNA biosynthetic process"/>
    <property type="evidence" value="ECO:0007669"/>
    <property type="project" value="UniProtKB-ARBA"/>
</dbReference>
<reference evidence="5 6" key="1">
    <citation type="journal article" date="2018" name="Gigascience">
        <title>Genomes of trombidid mites reveal novel predicted allergens and laterally-transferred genes associated with secondary metabolism.</title>
        <authorList>
            <person name="Dong X."/>
            <person name="Chaisiri K."/>
            <person name="Xia D."/>
            <person name="Armstrong S.D."/>
            <person name="Fang Y."/>
            <person name="Donnelly M.J."/>
            <person name="Kadowaki T."/>
            <person name="McGarry J.W."/>
            <person name="Darby A.C."/>
            <person name="Makepeace B.L."/>
        </authorList>
    </citation>
    <scope>NUCLEOTIDE SEQUENCE [LARGE SCALE GENOMIC DNA]</scope>
    <source>
        <strain evidence="5">UoL-UT</strain>
    </source>
</reference>
<keyword evidence="3" id="KW-0540">Nuclease</keyword>
<feature type="non-terminal residue" evidence="5">
    <location>
        <position position="301"/>
    </location>
</feature>
<evidence type="ECO:0000313" key="5">
    <source>
        <dbReference type="EMBL" id="RWS18930.1"/>
    </source>
</evidence>
<evidence type="ECO:0000256" key="2">
    <source>
        <dbReference type="ARBA" id="ARBA00022695"/>
    </source>
</evidence>
<evidence type="ECO:0000256" key="1">
    <source>
        <dbReference type="ARBA" id="ARBA00022679"/>
    </source>
</evidence>
<keyword evidence="2" id="KW-0548">Nucleotidyltransferase</keyword>
<evidence type="ECO:0000313" key="6">
    <source>
        <dbReference type="Proteomes" id="UP000288716"/>
    </source>
</evidence>
<dbReference type="VEuPathDB" id="VectorBase:LDEU013110"/>
<dbReference type="STRING" id="299467.A0A443RUL3"/>
<evidence type="ECO:0000256" key="3">
    <source>
        <dbReference type="ARBA" id="ARBA00022722"/>
    </source>
</evidence>
<sequence length="301" mass="34678">ELAKLIGVIYNLSNPLEIILVSGAKFIINQTITATVKYENSSVELQFYVIRGFAYPVLLGVDWCRASKVRIDFGNENESYIDEGWIPVPHVKPLVTCERTDIELSSMLQVKSLQRRLVQFHYNPTEQSSIQTYDVDETDRSKIEAKQKDDGTLNIFLSNNLPYAVSMGTEFIVHKPMITVLNNFNIDENKNQFKIGLQLLGEQKRRILDVLQNNSDLFVNDTKHLTQTNRIEMVIDTGEELPIYKHPYKVSEAERIIIDNQIKEMIEANVIEPCNGPWAMPVVLVRKKNGKWRFCVDYRPL</sequence>
<dbReference type="GO" id="GO:0016779">
    <property type="term" value="F:nucleotidyltransferase activity"/>
    <property type="evidence" value="ECO:0007669"/>
    <property type="project" value="UniProtKB-KW"/>
</dbReference>
<keyword evidence="4" id="KW-0255">Endonuclease</keyword>
<name>A0A443RUL3_9ACAR</name>
<dbReference type="InterPro" id="IPR021109">
    <property type="entry name" value="Peptidase_aspartic_dom_sf"/>
</dbReference>
<protein>
    <submittedName>
        <fullName evidence="5">Uncharacterized protein</fullName>
    </submittedName>
</protein>
<keyword evidence="4" id="KW-0378">Hydrolase</keyword>
<gene>
    <name evidence="5" type="ORF">B4U80_12388</name>
</gene>
<dbReference type="Gene3D" id="3.10.10.10">
    <property type="entry name" value="HIV Type 1 Reverse Transcriptase, subunit A, domain 1"/>
    <property type="match status" value="1"/>
</dbReference>
<comment type="caution">
    <text evidence="5">The sequence shown here is derived from an EMBL/GenBank/DDBJ whole genome shotgun (WGS) entry which is preliminary data.</text>
</comment>
<keyword evidence="6" id="KW-1185">Reference proteome</keyword>